<dbReference type="PANTHER" id="PTHR13703">
    <property type="entry name" value="SMAD"/>
    <property type="match status" value="1"/>
</dbReference>
<keyword evidence="8 9" id="KW-0539">Nucleus</keyword>
<dbReference type="GO" id="GO:0051239">
    <property type="term" value="P:regulation of multicellular organismal process"/>
    <property type="evidence" value="ECO:0007669"/>
    <property type="project" value="UniProtKB-ARBA"/>
</dbReference>
<keyword evidence="4" id="KW-0862">Zinc</keyword>
<keyword evidence="6" id="KW-0238">DNA-binding</keyword>
<evidence type="ECO:0000256" key="7">
    <source>
        <dbReference type="ARBA" id="ARBA00023163"/>
    </source>
</evidence>
<dbReference type="SUPFAM" id="SSF49879">
    <property type="entry name" value="SMAD/FHA domain"/>
    <property type="match status" value="2"/>
</dbReference>
<name>A0A158R528_9BILA</name>
<dbReference type="InterPro" id="IPR003619">
    <property type="entry name" value="MAD_homology1_Dwarfin-type"/>
</dbReference>
<keyword evidence="5 9" id="KW-0805">Transcription regulation</keyword>
<dbReference type="SMART" id="SM00524">
    <property type="entry name" value="DWB"/>
    <property type="match status" value="2"/>
</dbReference>
<evidence type="ECO:0000256" key="1">
    <source>
        <dbReference type="ARBA" id="ARBA00005545"/>
    </source>
</evidence>
<dbReference type="InterPro" id="IPR013790">
    <property type="entry name" value="Dwarfin"/>
</dbReference>
<protein>
    <recommendedName>
        <fullName evidence="9">Mothers against decapentaplegic homolog</fullName>
        <shortName evidence="9">MAD homolog</shortName>
        <shortName evidence="9">Mothers against DPP homolog</shortName>
    </recommendedName>
    <alternativeName>
        <fullName evidence="9">SMAD family member</fullName>
    </alternativeName>
</protein>
<keyword evidence="10" id="KW-0175">Coiled coil</keyword>
<evidence type="ECO:0000256" key="8">
    <source>
        <dbReference type="ARBA" id="ARBA00023242"/>
    </source>
</evidence>
<dbReference type="InterPro" id="IPR017855">
    <property type="entry name" value="SMAD-like_dom_sf"/>
</dbReference>
<feature type="region of interest" description="Disordered" evidence="11">
    <location>
        <begin position="1"/>
        <end position="29"/>
    </location>
</feature>
<organism evidence="14 15">
    <name type="scientific">Syphacia muris</name>
    <dbReference type="NCBI Taxonomy" id="451379"/>
    <lineage>
        <taxon>Eukaryota</taxon>
        <taxon>Metazoa</taxon>
        <taxon>Ecdysozoa</taxon>
        <taxon>Nematoda</taxon>
        <taxon>Chromadorea</taxon>
        <taxon>Rhabditida</taxon>
        <taxon>Spirurina</taxon>
        <taxon>Oxyuridomorpha</taxon>
        <taxon>Oxyuroidea</taxon>
        <taxon>Oxyuridae</taxon>
        <taxon>Syphacia</taxon>
    </lineage>
</organism>
<dbReference type="GO" id="GO:0050793">
    <property type="term" value="P:regulation of developmental process"/>
    <property type="evidence" value="ECO:0007669"/>
    <property type="project" value="UniProtKB-ARBA"/>
</dbReference>
<feature type="coiled-coil region" evidence="10">
    <location>
        <begin position="687"/>
        <end position="714"/>
    </location>
</feature>
<dbReference type="SUPFAM" id="SSF56366">
    <property type="entry name" value="SMAD MH1 domain"/>
    <property type="match status" value="2"/>
</dbReference>
<evidence type="ECO:0000259" key="13">
    <source>
        <dbReference type="PROSITE" id="PS51076"/>
    </source>
</evidence>
<evidence type="ECO:0000313" key="15">
    <source>
        <dbReference type="WBParaSite" id="SMUV_0000528801-mRNA-1"/>
    </source>
</evidence>
<evidence type="ECO:0000256" key="4">
    <source>
        <dbReference type="ARBA" id="ARBA00022833"/>
    </source>
</evidence>
<evidence type="ECO:0000256" key="3">
    <source>
        <dbReference type="ARBA" id="ARBA00022723"/>
    </source>
</evidence>
<evidence type="ECO:0000256" key="9">
    <source>
        <dbReference type="RuleBase" id="RU361195"/>
    </source>
</evidence>
<dbReference type="InterPro" id="IPR008984">
    <property type="entry name" value="SMAD_FHA_dom_sf"/>
</dbReference>
<keyword evidence="2 9" id="KW-0963">Cytoplasm</keyword>
<dbReference type="WBParaSite" id="SMUV_0000528801-mRNA-1">
    <property type="protein sequence ID" value="SMUV_0000528801-mRNA-1"/>
    <property type="gene ID" value="SMUV_0000528801"/>
</dbReference>
<reference evidence="15" key="1">
    <citation type="submission" date="2016-04" db="UniProtKB">
        <authorList>
            <consortium name="WormBaseParasite"/>
        </authorList>
    </citation>
    <scope>IDENTIFICATION</scope>
</reference>
<dbReference type="STRING" id="451379.A0A158R528"/>
<keyword evidence="3" id="KW-0479">Metal-binding</keyword>
<evidence type="ECO:0000313" key="14">
    <source>
        <dbReference type="Proteomes" id="UP000046393"/>
    </source>
</evidence>
<keyword evidence="7 9" id="KW-0804">Transcription</keyword>
<dbReference type="FunFam" id="3.90.520.10:FF:000002">
    <property type="entry name" value="Mothers against decapentaplegic homolog"/>
    <property type="match status" value="1"/>
</dbReference>
<feature type="domain" description="MH1" evidence="12">
    <location>
        <begin position="668"/>
        <end position="792"/>
    </location>
</feature>
<dbReference type="GO" id="GO:0040024">
    <property type="term" value="P:dauer larval development"/>
    <property type="evidence" value="ECO:0007669"/>
    <property type="project" value="UniProtKB-ARBA"/>
</dbReference>
<accession>A0A158R528</accession>
<dbReference type="InterPro" id="IPR001132">
    <property type="entry name" value="SMAD_dom_Dwarfin-type"/>
</dbReference>
<dbReference type="GO" id="GO:0008340">
    <property type="term" value="P:determination of adult lifespan"/>
    <property type="evidence" value="ECO:0007669"/>
    <property type="project" value="UniProtKB-ARBA"/>
</dbReference>
<dbReference type="SMART" id="SM00523">
    <property type="entry name" value="DWA"/>
    <property type="match status" value="2"/>
</dbReference>
<dbReference type="GO" id="GO:0009653">
    <property type="term" value="P:anatomical structure morphogenesis"/>
    <property type="evidence" value="ECO:0007669"/>
    <property type="project" value="TreeGrafter"/>
</dbReference>
<dbReference type="PROSITE" id="PS51075">
    <property type="entry name" value="MH1"/>
    <property type="match status" value="2"/>
</dbReference>
<feature type="domain" description="MH2" evidence="13">
    <location>
        <begin position="407"/>
        <end position="620"/>
    </location>
</feature>
<feature type="region of interest" description="Disordered" evidence="11">
    <location>
        <begin position="852"/>
        <end position="913"/>
    </location>
</feature>
<dbReference type="Pfam" id="PF03166">
    <property type="entry name" value="MH2"/>
    <property type="match status" value="2"/>
</dbReference>
<proteinExistence type="inferred from homology"/>
<sequence>MRGNRPYNRIQSTPNPVPTTLPITSQRPTSSEPCANIAQFLMLYHMHIFVKYLVLFSNLLYLNKFNENRAVMIQGSDDEFGKKAIESLIKKLKDKRDELDALILTVSSQGKIATNCITIPRTLDGRLQVVAGRKGFPHVVYARIWRWPDLHKNELKHLPICRSAFDLKCEHVCVNPYHYERVVPPGIGTLDLSKLKIEQRSSQDDTLSPSQEESPKLSSRSVENSEAVAQKLAYASTSYTPPNVRLSTCTDTQGGTQLIANQGSGTSWYSVAEQPGHIQLPPTLPMPYPGVSGVGCVASNVDPRCSVTHQDAVGPAQQQMIYNSPISADVRQMQPIMPSTYPNPYIVDPHVQTMERKSSDIDVDSFAAQPRESLIAEGDKEVETIGGTHFRLLMGIVTSIRKSPTHWCMISYHEHTTKVGKTFLGDTPQVFVDGGLDDTIPGRFCLNTLPNLERSEVVERVRGFLTRGIVLELKENGDVYMQNLLEKNCVFVESSYLTWSSSNKTPGCEIYRIFDLHYCIDQLRKWRNQLIVAADAENILQLSEESKREAYVGVDNLQQLCTINVSFIKGYGADYNRKSVEECPCWIEIKICRTFDGFNDMYFKNRCFMQTFAVYDSYMTVRIYHSNSTLTRYLPCIRTYNTVVVSSTKSCGNVSFGSAPGIISCIKDHFNALLRLIAYGSDEEFSRKAIESLIKKLKDKREELDALITAVTSQGKLPSRCITIQRTLDGRLQVAGRKGFPHVVYSKIWRWPDLHKNELKHLPICQCAFDLKCDLVCVNPYHYERVVPPGIGTLDLAELRIGSRLIHDGSSALSSNSDASTECGTSRSESLSLGQHVILPGSQSGQARLEKIFKNSDPGPSGSSTRNASNDLSLKETSSSMPSSSSCENVLIPQTTSRPSTSSNLLLPNSSKDGNQLQNLSNINDPLLYSVQFGGAKWCTITYYEYEKKVGETFVAKCPSVLVDCLEEASTISHFCLKELENSERVEAVKQCRRAIGLGIRLEVRGDGDIWLSCLSRKPVFVRSNYLDRETGRSSGDGVHKVYTQATIKVFDLSLCYRMICLQRARKAVASDSHFPFHFNDTVRTKILQFQYANIGFEEMRRSCTLLVSFVDGWEPGTDPSSKCPCWIEVLTTRLV</sequence>
<keyword evidence="14" id="KW-1185">Reference proteome</keyword>
<dbReference type="GO" id="GO:0030509">
    <property type="term" value="P:BMP signaling pathway"/>
    <property type="evidence" value="ECO:0007669"/>
    <property type="project" value="TreeGrafter"/>
</dbReference>
<feature type="compositionally biased region" description="Polar residues" evidence="11">
    <location>
        <begin position="861"/>
        <end position="877"/>
    </location>
</feature>
<feature type="domain" description="MH2" evidence="13">
    <location>
        <begin position="938"/>
        <end position="1136"/>
    </location>
</feature>
<dbReference type="AlphaFoldDB" id="A0A158R528"/>
<dbReference type="Gene3D" id="2.60.200.10">
    <property type="match status" value="2"/>
</dbReference>
<dbReference type="InterPro" id="IPR036578">
    <property type="entry name" value="SMAD_MH1_sf"/>
</dbReference>
<evidence type="ECO:0000256" key="5">
    <source>
        <dbReference type="ARBA" id="ARBA00023015"/>
    </source>
</evidence>
<evidence type="ECO:0000256" key="11">
    <source>
        <dbReference type="SAM" id="MobiDB-lite"/>
    </source>
</evidence>
<dbReference type="GO" id="GO:0071144">
    <property type="term" value="C:heteromeric SMAD protein complex"/>
    <property type="evidence" value="ECO:0007669"/>
    <property type="project" value="TreeGrafter"/>
</dbReference>
<comment type="subcellular location">
    <subcellularLocation>
        <location evidence="9">Cytoplasm</location>
    </subcellularLocation>
    <subcellularLocation>
        <location evidence="9">Nucleus</location>
    </subcellularLocation>
</comment>
<feature type="compositionally biased region" description="Polar residues" evidence="11">
    <location>
        <begin position="204"/>
        <end position="223"/>
    </location>
</feature>
<dbReference type="GO" id="GO:0000978">
    <property type="term" value="F:RNA polymerase II cis-regulatory region sequence-specific DNA binding"/>
    <property type="evidence" value="ECO:0007669"/>
    <property type="project" value="TreeGrafter"/>
</dbReference>
<dbReference type="Gene3D" id="3.90.520.10">
    <property type="entry name" value="SMAD MH1 domain"/>
    <property type="match status" value="2"/>
</dbReference>
<dbReference type="PANTHER" id="PTHR13703:SF45">
    <property type="entry name" value="MOTHERS AGAINST DECAPENTAPLEGIC HOMOLOG"/>
    <property type="match status" value="1"/>
</dbReference>
<dbReference type="PROSITE" id="PS51076">
    <property type="entry name" value="MH2"/>
    <property type="match status" value="2"/>
</dbReference>
<dbReference type="CDD" id="cd10492">
    <property type="entry name" value="MH1_SMAD_4"/>
    <property type="match status" value="2"/>
</dbReference>
<dbReference type="InterPro" id="IPR013019">
    <property type="entry name" value="MAD_homology_MH1"/>
</dbReference>
<dbReference type="GO" id="GO:0030154">
    <property type="term" value="P:cell differentiation"/>
    <property type="evidence" value="ECO:0007669"/>
    <property type="project" value="TreeGrafter"/>
</dbReference>
<evidence type="ECO:0000259" key="12">
    <source>
        <dbReference type="PROSITE" id="PS51075"/>
    </source>
</evidence>
<feature type="domain" description="MH1" evidence="12">
    <location>
        <begin position="60"/>
        <end position="188"/>
    </location>
</feature>
<comment type="similarity">
    <text evidence="1 9">Belongs to the dwarfin/SMAD family.</text>
</comment>
<dbReference type="GO" id="GO:0070411">
    <property type="term" value="F:I-SMAD binding"/>
    <property type="evidence" value="ECO:0007669"/>
    <property type="project" value="TreeGrafter"/>
</dbReference>
<dbReference type="Proteomes" id="UP000046393">
    <property type="component" value="Unplaced"/>
</dbReference>
<dbReference type="GO" id="GO:0046872">
    <property type="term" value="F:metal ion binding"/>
    <property type="evidence" value="ECO:0007669"/>
    <property type="project" value="UniProtKB-KW"/>
</dbReference>
<dbReference type="GO" id="GO:0000981">
    <property type="term" value="F:DNA-binding transcription factor activity, RNA polymerase II-specific"/>
    <property type="evidence" value="ECO:0007669"/>
    <property type="project" value="TreeGrafter"/>
</dbReference>
<dbReference type="GO" id="GO:0005737">
    <property type="term" value="C:cytoplasm"/>
    <property type="evidence" value="ECO:0007669"/>
    <property type="project" value="UniProtKB-SubCell"/>
</dbReference>
<dbReference type="Pfam" id="PF03165">
    <property type="entry name" value="MH1"/>
    <property type="match status" value="2"/>
</dbReference>
<evidence type="ECO:0000256" key="2">
    <source>
        <dbReference type="ARBA" id="ARBA00022490"/>
    </source>
</evidence>
<dbReference type="GO" id="GO:0060395">
    <property type="term" value="P:SMAD protein signal transduction"/>
    <property type="evidence" value="ECO:0007669"/>
    <property type="project" value="TreeGrafter"/>
</dbReference>
<feature type="region of interest" description="Disordered" evidence="11">
    <location>
        <begin position="199"/>
        <end position="223"/>
    </location>
</feature>
<evidence type="ECO:0000256" key="10">
    <source>
        <dbReference type="SAM" id="Coils"/>
    </source>
</evidence>
<evidence type="ECO:0000256" key="6">
    <source>
        <dbReference type="ARBA" id="ARBA00023125"/>
    </source>
</evidence>
<feature type="compositionally biased region" description="Low complexity" evidence="11">
    <location>
        <begin position="895"/>
        <end position="911"/>
    </location>
</feature>